<accession>X0YUN6</accession>
<name>X0YUN6_9ZZZZ</name>
<proteinExistence type="predicted"/>
<organism evidence="1">
    <name type="scientific">marine sediment metagenome</name>
    <dbReference type="NCBI Taxonomy" id="412755"/>
    <lineage>
        <taxon>unclassified sequences</taxon>
        <taxon>metagenomes</taxon>
        <taxon>ecological metagenomes</taxon>
    </lineage>
</organism>
<sequence length="35" mass="4116">KKLSQVEDAEENRDIYNISKFNLDLGHLSYGRFNT</sequence>
<dbReference type="AlphaFoldDB" id="X0YUN6"/>
<dbReference type="EMBL" id="BART01008949">
    <property type="protein sequence ID" value="GAG60374.1"/>
    <property type="molecule type" value="Genomic_DNA"/>
</dbReference>
<protein>
    <submittedName>
        <fullName evidence="1">Uncharacterized protein</fullName>
    </submittedName>
</protein>
<evidence type="ECO:0000313" key="1">
    <source>
        <dbReference type="EMBL" id="GAG60374.1"/>
    </source>
</evidence>
<gene>
    <name evidence="1" type="ORF">S01H4_19983</name>
</gene>
<comment type="caution">
    <text evidence="1">The sequence shown here is derived from an EMBL/GenBank/DDBJ whole genome shotgun (WGS) entry which is preliminary data.</text>
</comment>
<reference evidence="1" key="1">
    <citation type="journal article" date="2014" name="Front. Microbiol.">
        <title>High frequency of phylogenetically diverse reductive dehalogenase-homologous genes in deep subseafloor sedimentary metagenomes.</title>
        <authorList>
            <person name="Kawai M."/>
            <person name="Futagami T."/>
            <person name="Toyoda A."/>
            <person name="Takaki Y."/>
            <person name="Nishi S."/>
            <person name="Hori S."/>
            <person name="Arai W."/>
            <person name="Tsubouchi T."/>
            <person name="Morono Y."/>
            <person name="Uchiyama I."/>
            <person name="Ito T."/>
            <person name="Fujiyama A."/>
            <person name="Inagaki F."/>
            <person name="Takami H."/>
        </authorList>
    </citation>
    <scope>NUCLEOTIDE SEQUENCE</scope>
    <source>
        <strain evidence="1">Expedition CK06-06</strain>
    </source>
</reference>
<feature type="non-terminal residue" evidence="1">
    <location>
        <position position="1"/>
    </location>
</feature>